<accession>A0ABX0U230</accession>
<evidence type="ECO:0000313" key="3">
    <source>
        <dbReference type="EMBL" id="NIJ23766.1"/>
    </source>
</evidence>
<dbReference type="EMBL" id="JAASQP010000001">
    <property type="protein sequence ID" value="NIJ23766.1"/>
    <property type="molecule type" value="Genomic_DNA"/>
</dbReference>
<evidence type="ECO:0000313" key="4">
    <source>
        <dbReference type="Proteomes" id="UP000788153"/>
    </source>
</evidence>
<reference evidence="3 4" key="1">
    <citation type="submission" date="2020-03" db="EMBL/GenBank/DDBJ databases">
        <title>Genomic Encyclopedia of Type Strains, Phase IV (KMG-IV): sequencing the most valuable type-strain genomes for metagenomic binning, comparative biology and taxonomic classification.</title>
        <authorList>
            <person name="Goeker M."/>
        </authorList>
    </citation>
    <scope>NUCLEOTIDE SEQUENCE [LARGE SCALE GENOMIC DNA]</scope>
    <source>
        <strain evidence="3 4">DSM 22753</strain>
    </source>
</reference>
<keyword evidence="3" id="KW-0456">Lyase</keyword>
<dbReference type="Gene3D" id="3.40.640.10">
    <property type="entry name" value="Type I PLP-dependent aspartate aminotransferase-like (Major domain)"/>
    <property type="match status" value="1"/>
</dbReference>
<gene>
    <name evidence="3" type="ORF">FHT01_001308</name>
</gene>
<dbReference type="Pfam" id="PF00266">
    <property type="entry name" value="Aminotran_5"/>
    <property type="match status" value="1"/>
</dbReference>
<dbReference type="Gene3D" id="3.90.1150.10">
    <property type="entry name" value="Aspartate Aminotransferase, domain 1"/>
    <property type="match status" value="1"/>
</dbReference>
<proteinExistence type="predicted"/>
<protein>
    <submittedName>
        <fullName evidence="3">Selenocysteine lyase/cysteine desulfurase</fullName>
    </submittedName>
</protein>
<dbReference type="GO" id="GO:0016829">
    <property type="term" value="F:lyase activity"/>
    <property type="evidence" value="ECO:0007669"/>
    <property type="project" value="UniProtKB-KW"/>
</dbReference>
<dbReference type="RefSeq" id="WP_244935373.1">
    <property type="nucleotide sequence ID" value="NZ_BAAAEV010000001.1"/>
</dbReference>
<dbReference type="InterPro" id="IPR000192">
    <property type="entry name" value="Aminotrans_V_dom"/>
</dbReference>
<dbReference type="InterPro" id="IPR015421">
    <property type="entry name" value="PyrdxlP-dep_Trfase_major"/>
</dbReference>
<comment type="caution">
    <text evidence="3">The sequence shown here is derived from an EMBL/GenBank/DDBJ whole genome shotgun (WGS) entry which is preliminary data.</text>
</comment>
<dbReference type="InterPro" id="IPR015424">
    <property type="entry name" value="PyrdxlP-dep_Trfase"/>
</dbReference>
<organism evidence="3 4">
    <name type="scientific">Sphingomonas japonica</name>
    <dbReference type="NCBI Taxonomy" id="511662"/>
    <lineage>
        <taxon>Bacteria</taxon>
        <taxon>Pseudomonadati</taxon>
        <taxon>Pseudomonadota</taxon>
        <taxon>Alphaproteobacteria</taxon>
        <taxon>Sphingomonadales</taxon>
        <taxon>Sphingomonadaceae</taxon>
        <taxon>Sphingomonas</taxon>
    </lineage>
</organism>
<dbReference type="SUPFAM" id="SSF53383">
    <property type="entry name" value="PLP-dependent transferases"/>
    <property type="match status" value="1"/>
</dbReference>
<feature type="domain" description="Aminotransferase class V" evidence="2">
    <location>
        <begin position="57"/>
        <end position="311"/>
    </location>
</feature>
<keyword evidence="4" id="KW-1185">Reference proteome</keyword>
<dbReference type="InterPro" id="IPR015422">
    <property type="entry name" value="PyrdxlP-dep_Trfase_small"/>
</dbReference>
<sequence>MTSYKHLFQRALAAAPERLHMAAHSHHLWPDASWLGHQAAWDDAARLADKKWSRVMGEIWQGAQHHVARELKLPDPETVVFAGNTHDFLVRIASAIDARPLRILATDGEFHSFRRQAAAWVEAGQATLDLVPATGHDPVAALAERMAQRRHDLVVVSQVLFGSGRVLSGFDRLAIHAAPEGPWLLIDGYHGFMATDTDLESIADRAFYTAGGYKYAMSGEGVGFLHAPPGFATRPVQTGWYAEFDDLSLPPGGIGYAPDARRFLGGTFDPSGLYRFVAVRDMLVRERLDTAAISRHVAGLRDLLIAGIENTALGHAELLNPPIGGPQARFLALRSPHAGKWQGRLLERDVVTDVRGDVLRIGLGLYHDERDVARFVEEAGWL</sequence>
<evidence type="ECO:0000259" key="2">
    <source>
        <dbReference type="Pfam" id="PF00266"/>
    </source>
</evidence>
<evidence type="ECO:0000256" key="1">
    <source>
        <dbReference type="ARBA" id="ARBA00022898"/>
    </source>
</evidence>
<name>A0ABX0U230_9SPHN</name>
<dbReference type="Proteomes" id="UP000788153">
    <property type="component" value="Unassembled WGS sequence"/>
</dbReference>
<keyword evidence="1" id="KW-0663">Pyridoxal phosphate</keyword>